<dbReference type="OrthoDB" id="5427780at2759"/>
<reference evidence="1" key="1">
    <citation type="submission" date="2019-04" db="EMBL/GenBank/DDBJ databases">
        <title>Friends and foes A comparative genomics studyof 23 Aspergillus species from section Flavi.</title>
        <authorList>
            <consortium name="DOE Joint Genome Institute"/>
            <person name="Kjaerbolling I."/>
            <person name="Vesth T."/>
            <person name="Frisvad J.C."/>
            <person name="Nybo J.L."/>
            <person name="Theobald S."/>
            <person name="Kildgaard S."/>
            <person name="Isbrandt T."/>
            <person name="Kuo A."/>
            <person name="Sato A."/>
            <person name="Lyhne E.K."/>
            <person name="Kogle M.E."/>
            <person name="Wiebenga A."/>
            <person name="Kun R.S."/>
            <person name="Lubbers R.J."/>
            <person name="Makela M.R."/>
            <person name="Barry K."/>
            <person name="Chovatia M."/>
            <person name="Clum A."/>
            <person name="Daum C."/>
            <person name="Haridas S."/>
            <person name="He G."/>
            <person name="LaButti K."/>
            <person name="Lipzen A."/>
            <person name="Mondo S."/>
            <person name="Riley R."/>
            <person name="Salamov A."/>
            <person name="Simmons B.A."/>
            <person name="Magnuson J.K."/>
            <person name="Henrissat B."/>
            <person name="Mortensen U.H."/>
            <person name="Larsen T.O."/>
            <person name="Devries R.P."/>
            <person name="Grigoriev I.V."/>
            <person name="Machida M."/>
            <person name="Baker S.E."/>
            <person name="Andersen M.R."/>
        </authorList>
    </citation>
    <scope>NUCLEOTIDE SEQUENCE [LARGE SCALE GENOMIC DNA]</scope>
    <source>
        <strain evidence="1">IBT 14317</strain>
    </source>
</reference>
<proteinExistence type="predicted"/>
<evidence type="ECO:0008006" key="2">
    <source>
        <dbReference type="Google" id="ProtNLM"/>
    </source>
</evidence>
<gene>
    <name evidence="1" type="ORF">BDV23DRAFT_176575</name>
</gene>
<dbReference type="SUPFAM" id="SSF46689">
    <property type="entry name" value="Homeodomain-like"/>
    <property type="match status" value="1"/>
</dbReference>
<accession>A0A5N7BT70</accession>
<organism evidence="1">
    <name type="scientific">Petromyces alliaceus</name>
    <name type="common">Aspergillus alliaceus</name>
    <dbReference type="NCBI Taxonomy" id="209559"/>
    <lineage>
        <taxon>Eukaryota</taxon>
        <taxon>Fungi</taxon>
        <taxon>Dikarya</taxon>
        <taxon>Ascomycota</taxon>
        <taxon>Pezizomycotina</taxon>
        <taxon>Eurotiomycetes</taxon>
        <taxon>Eurotiomycetidae</taxon>
        <taxon>Eurotiales</taxon>
        <taxon>Aspergillaceae</taxon>
        <taxon>Aspergillus</taxon>
        <taxon>Aspergillus subgen. Circumdati</taxon>
    </lineage>
</organism>
<sequence length="208" mass="23912">MPVFIVDGERHRIPFMSFFRGSRSIGEKWFTYNAEIRVKTPPKASISDIWSAQDDTTLQNLRHCSIPWKYISAAMNNRPVEDLKKRWASLHGDRLTKSVDKPVKDTINDRLSCKTLEGGSVERHVCFSDPLVTEGDTEDDNIASKPSKVKHVFYTDENFDLEDVLLLHTIAAKWERDKWLNVSTRFNDRTGRNITPEDAKSMIDLEGV</sequence>
<evidence type="ECO:0000313" key="1">
    <source>
        <dbReference type="EMBL" id="KAE8385031.1"/>
    </source>
</evidence>
<dbReference type="AlphaFoldDB" id="A0A5N7BT70"/>
<dbReference type="InterPro" id="IPR009057">
    <property type="entry name" value="Homeodomain-like_sf"/>
</dbReference>
<name>A0A5N7BT70_PETAA</name>
<dbReference type="EMBL" id="ML735347">
    <property type="protein sequence ID" value="KAE8385031.1"/>
    <property type="molecule type" value="Genomic_DNA"/>
</dbReference>
<protein>
    <recommendedName>
        <fullName evidence="2">Myb-like domain-containing protein</fullName>
    </recommendedName>
</protein>
<dbReference type="Proteomes" id="UP000326877">
    <property type="component" value="Unassembled WGS sequence"/>
</dbReference>